<protein>
    <submittedName>
        <fullName evidence="2">Uncharacterized protein</fullName>
    </submittedName>
</protein>
<evidence type="ECO:0000313" key="2">
    <source>
        <dbReference type="EMBL" id="TGY70560.1"/>
    </source>
</evidence>
<feature type="compositionally biased region" description="Basic and acidic residues" evidence="1">
    <location>
        <begin position="18"/>
        <end position="35"/>
    </location>
</feature>
<reference evidence="2 3" key="1">
    <citation type="submission" date="2019-04" db="EMBL/GenBank/DDBJ databases">
        <title>Microbes associate with the intestines of laboratory mice.</title>
        <authorList>
            <person name="Navarre W."/>
            <person name="Wong E."/>
            <person name="Huang K."/>
            <person name="Tropini C."/>
            <person name="Ng K."/>
            <person name="Yu B."/>
        </authorList>
    </citation>
    <scope>NUCLEOTIDE SEQUENCE [LARGE SCALE GENOMIC DNA]</scope>
    <source>
        <strain evidence="2 3">NM22_B1</strain>
    </source>
</reference>
<feature type="region of interest" description="Disordered" evidence="1">
    <location>
        <begin position="1"/>
        <end position="47"/>
    </location>
</feature>
<evidence type="ECO:0000313" key="3">
    <source>
        <dbReference type="Proteomes" id="UP000310760"/>
    </source>
</evidence>
<gene>
    <name evidence="2" type="ORF">E5339_09715</name>
</gene>
<dbReference type="EMBL" id="SRYJ01000018">
    <property type="protein sequence ID" value="TGY70560.1"/>
    <property type="molecule type" value="Genomic_DNA"/>
</dbReference>
<accession>A0A4S2FNB4</accession>
<proteinExistence type="predicted"/>
<dbReference type="Proteomes" id="UP000310760">
    <property type="component" value="Unassembled WGS sequence"/>
</dbReference>
<name>A0A4S2FNB4_9BACT</name>
<evidence type="ECO:0000256" key="1">
    <source>
        <dbReference type="SAM" id="MobiDB-lite"/>
    </source>
</evidence>
<comment type="caution">
    <text evidence="2">The sequence shown here is derived from an EMBL/GenBank/DDBJ whole genome shotgun (WGS) entry which is preliminary data.</text>
</comment>
<organism evidence="2 3">
    <name type="scientific">Phocaeicola sartorii</name>
    <dbReference type="NCBI Taxonomy" id="671267"/>
    <lineage>
        <taxon>Bacteria</taxon>
        <taxon>Pseudomonadati</taxon>
        <taxon>Bacteroidota</taxon>
        <taxon>Bacteroidia</taxon>
        <taxon>Bacteroidales</taxon>
        <taxon>Bacteroidaceae</taxon>
        <taxon>Phocaeicola</taxon>
    </lineage>
</organism>
<dbReference type="RefSeq" id="WP_135951444.1">
    <property type="nucleotide sequence ID" value="NZ_CAONYA010000098.1"/>
</dbReference>
<sequence>MNKANRTHQLTKPPAPKKQPERINSKNQQPERTEKSGGSSSFYHLKKSAATTHPNALSIVISVGRVVAVVALLQNSRKGKEDEKIRGNIVRIYKTVIKVKLRVELYLFQTATAHTACNQKPLL</sequence>
<dbReference type="AlphaFoldDB" id="A0A4S2FNB4"/>